<feature type="transmembrane region" description="Helical" evidence="1">
    <location>
        <begin position="94"/>
        <end position="111"/>
    </location>
</feature>
<evidence type="ECO:0000313" key="3">
    <source>
        <dbReference type="Proteomes" id="UP001600107"/>
    </source>
</evidence>
<reference evidence="2 3" key="1">
    <citation type="submission" date="2024-06" db="EMBL/GenBank/DDBJ databases">
        <title>Flavobacterium spp. isolated from glacier.</title>
        <authorList>
            <person name="Han D."/>
        </authorList>
    </citation>
    <scope>NUCLEOTIDE SEQUENCE [LARGE SCALE GENOMIC DNA]</scope>
    <source>
        <strain evidence="2 3">ZS1P70</strain>
    </source>
</reference>
<sequence>MKLTNQQIAQIEETLVLNGLVYQDVKLELLDHIASEIEEKISNEEISFEVIFKEVFEKWKPELRPSSSSWVGLMNSVPKIVLDKWVSITKRQQLKVLLIIIFPALIFTLFFKTNFEKYDYTIFTQFLKTISLLTSFLIVLAKIMIWNSKIKTTFGFIFNKSTPVYMFFLLFYGLGVLPMKFTIWDFGTRLFFVSMLSFLFLNSIFCLRLAYKHFQFEKKLSFSKS</sequence>
<gene>
    <name evidence="2" type="ORF">ACFX5F_13845</name>
</gene>
<comment type="caution">
    <text evidence="2">The sequence shown here is derived from an EMBL/GenBank/DDBJ whole genome shotgun (WGS) entry which is preliminary data.</text>
</comment>
<organism evidence="2 3">
    <name type="scientific">Flavobacterium zhoui</name>
    <dbReference type="NCBI Taxonomy" id="3230414"/>
    <lineage>
        <taxon>Bacteria</taxon>
        <taxon>Pseudomonadati</taxon>
        <taxon>Bacteroidota</taxon>
        <taxon>Flavobacteriia</taxon>
        <taxon>Flavobacteriales</taxon>
        <taxon>Flavobacteriaceae</taxon>
        <taxon>Flavobacterium</taxon>
    </lineage>
</organism>
<evidence type="ECO:0008006" key="4">
    <source>
        <dbReference type="Google" id="ProtNLM"/>
    </source>
</evidence>
<protein>
    <recommendedName>
        <fullName evidence="4">DUF1129 family protein</fullName>
    </recommendedName>
</protein>
<proteinExistence type="predicted"/>
<accession>A0ABW6I7N7</accession>
<keyword evidence="1" id="KW-0812">Transmembrane</keyword>
<dbReference type="RefSeq" id="WP_379852602.1">
    <property type="nucleotide sequence ID" value="NZ_JBHZPY010000013.1"/>
</dbReference>
<evidence type="ECO:0000313" key="2">
    <source>
        <dbReference type="EMBL" id="MFE3872306.1"/>
    </source>
</evidence>
<name>A0ABW6I7N7_9FLAO</name>
<keyword evidence="1" id="KW-1133">Transmembrane helix</keyword>
<feature type="transmembrane region" description="Helical" evidence="1">
    <location>
        <begin position="164"/>
        <end position="184"/>
    </location>
</feature>
<keyword evidence="1" id="KW-0472">Membrane</keyword>
<evidence type="ECO:0000256" key="1">
    <source>
        <dbReference type="SAM" id="Phobius"/>
    </source>
</evidence>
<dbReference type="Proteomes" id="UP001600107">
    <property type="component" value="Unassembled WGS sequence"/>
</dbReference>
<feature type="transmembrane region" description="Helical" evidence="1">
    <location>
        <begin position="190"/>
        <end position="211"/>
    </location>
</feature>
<keyword evidence="3" id="KW-1185">Reference proteome</keyword>
<feature type="transmembrane region" description="Helical" evidence="1">
    <location>
        <begin position="123"/>
        <end position="143"/>
    </location>
</feature>
<dbReference type="EMBL" id="JBHZPY010000013">
    <property type="protein sequence ID" value="MFE3872306.1"/>
    <property type="molecule type" value="Genomic_DNA"/>
</dbReference>